<name>A0A2W4UDI3_9CYAN</name>
<reference evidence="2" key="1">
    <citation type="submission" date="2018-04" db="EMBL/GenBank/DDBJ databases">
        <authorList>
            <person name="Cornet L."/>
        </authorList>
    </citation>
    <scope>NUCLEOTIDE SEQUENCE [LARGE SCALE GENOMIC DNA]</scope>
</reference>
<proteinExistence type="predicted"/>
<evidence type="ECO:0000313" key="2">
    <source>
        <dbReference type="Proteomes" id="UP000249354"/>
    </source>
</evidence>
<evidence type="ECO:0000313" key="1">
    <source>
        <dbReference type="EMBL" id="PZO14849.1"/>
    </source>
</evidence>
<gene>
    <name evidence="1" type="ORF">DCF25_14325</name>
</gene>
<dbReference type="EMBL" id="QBMC01000101">
    <property type="protein sequence ID" value="PZO14849.1"/>
    <property type="molecule type" value="Genomic_DNA"/>
</dbReference>
<accession>A0A2W4UDI3</accession>
<reference evidence="1 2" key="2">
    <citation type="submission" date="2018-06" db="EMBL/GenBank/DDBJ databases">
        <title>Metagenomic assembly of (sub)arctic Cyanobacteria and their associated microbiome from non-axenic cultures.</title>
        <authorList>
            <person name="Baurain D."/>
        </authorList>
    </citation>
    <scope>NUCLEOTIDE SEQUENCE [LARGE SCALE GENOMIC DNA]</scope>
    <source>
        <strain evidence="1">ULC129bin1</strain>
    </source>
</reference>
<dbReference type="Proteomes" id="UP000249354">
    <property type="component" value="Unassembled WGS sequence"/>
</dbReference>
<comment type="caution">
    <text evidence="1">The sequence shown here is derived from an EMBL/GenBank/DDBJ whole genome shotgun (WGS) entry which is preliminary data.</text>
</comment>
<dbReference type="AlphaFoldDB" id="A0A2W4UDI3"/>
<sequence>MTFDYEECRQNLKRLISWHEPAHRNEADTRFQVIDRLFFECLGWSKDDVVMEEHYNGEYTDYSFNAPRRILIVEAKKEDLYFEISR</sequence>
<protein>
    <submittedName>
        <fullName evidence="1">Uncharacterized protein</fullName>
    </submittedName>
</protein>
<organism evidence="1 2">
    <name type="scientific">Leptolyngbya foveolarum</name>
    <dbReference type="NCBI Taxonomy" id="47253"/>
    <lineage>
        <taxon>Bacteria</taxon>
        <taxon>Bacillati</taxon>
        <taxon>Cyanobacteriota</taxon>
        <taxon>Cyanophyceae</taxon>
        <taxon>Leptolyngbyales</taxon>
        <taxon>Leptolyngbyaceae</taxon>
        <taxon>Leptolyngbya group</taxon>
        <taxon>Leptolyngbya</taxon>
    </lineage>
</organism>